<evidence type="ECO:0000256" key="3">
    <source>
        <dbReference type="ARBA" id="ARBA00022729"/>
    </source>
</evidence>
<evidence type="ECO:0000256" key="4">
    <source>
        <dbReference type="ARBA" id="ARBA00023136"/>
    </source>
</evidence>
<dbReference type="PROSITE" id="PS51257">
    <property type="entry name" value="PROKAR_LIPOPROTEIN"/>
    <property type="match status" value="1"/>
</dbReference>
<keyword evidence="4" id="KW-0472">Membrane</keyword>
<dbReference type="RefSeq" id="WP_167152140.1">
    <property type="nucleotide sequence ID" value="NZ_JAAMOX010000003.1"/>
</dbReference>
<feature type="region of interest" description="Disordered" evidence="6">
    <location>
        <begin position="142"/>
        <end position="180"/>
    </location>
</feature>
<dbReference type="GO" id="GO:0005886">
    <property type="term" value="C:plasma membrane"/>
    <property type="evidence" value="ECO:0007669"/>
    <property type="project" value="UniProtKB-SubCell"/>
</dbReference>
<keyword evidence="3" id="KW-0732">Signal</keyword>
<dbReference type="CDD" id="cd06354">
    <property type="entry name" value="PBP1_PrnA-like"/>
    <property type="match status" value="1"/>
</dbReference>
<evidence type="ECO:0000313" key="9">
    <source>
        <dbReference type="Proteomes" id="UP000541033"/>
    </source>
</evidence>
<feature type="compositionally biased region" description="Pro residues" evidence="6">
    <location>
        <begin position="168"/>
        <end position="177"/>
    </location>
</feature>
<dbReference type="InterPro" id="IPR003760">
    <property type="entry name" value="PnrA-like"/>
</dbReference>
<accession>A0A7X5R3U9</accession>
<dbReference type="Pfam" id="PF02608">
    <property type="entry name" value="Bmp"/>
    <property type="match status" value="2"/>
</dbReference>
<gene>
    <name evidence="8" type="ORF">FHX76_003085</name>
</gene>
<evidence type="ECO:0000259" key="7">
    <source>
        <dbReference type="Pfam" id="PF02608"/>
    </source>
</evidence>
<protein>
    <submittedName>
        <fullName evidence="8">Basic membrane protein A</fullName>
    </submittedName>
</protein>
<feature type="compositionally biased region" description="Acidic residues" evidence="6">
    <location>
        <begin position="144"/>
        <end position="161"/>
    </location>
</feature>
<evidence type="ECO:0000256" key="6">
    <source>
        <dbReference type="SAM" id="MobiDB-lite"/>
    </source>
</evidence>
<name>A0A7X5R3U9_9MICO</name>
<comment type="caution">
    <text evidence="8">The sequence shown here is derived from an EMBL/GenBank/DDBJ whole genome shotgun (WGS) entry which is preliminary data.</text>
</comment>
<feature type="domain" description="ABC transporter substrate-binding protein PnrA-like" evidence="7">
    <location>
        <begin position="46"/>
        <end position="146"/>
    </location>
</feature>
<keyword evidence="5" id="KW-0449">Lipoprotein</keyword>
<comment type="subcellular location">
    <subcellularLocation>
        <location evidence="1">Cell membrane</location>
    </subcellularLocation>
</comment>
<sequence length="415" mass="42492">MKFVSRVGIVAGLAAVALVLSGCQQGEKPKAAASPEPTQPAYCARMVTSSGELKDRSFNQSTWNGLEDAKDELGIQVKSIVSEDADDFAANLAEAVESECGLVVSVGSDLTQPTARVALQHPTTNFVVVDADLSGAQEVVGIDSSEDDASEPADADGESDVTGEATPSPSPTVPPSPVDVSTVSNLKPVVFETQEASFLAGYVAAGVSKNKIVATFGGEREPHVIAFMDGFAAGVAAYNVAHNDSVVVLGWNQATGTGTFDGGYDDSDAAKGVAKAFIEQGADVIMPVAGQAGEGAASAALESGNVLLVWVDSDGFETLPDEYGSIVLTSVLKNAANAMDQIVRDDMAGEFDQEAYVGTLANGGVGIAPFHDQELAVNDVLAAEVEALRQGVISGEIEPVVGSPASPSTAQQLTP</sequence>
<proteinExistence type="predicted"/>
<keyword evidence="9" id="KW-1185">Reference proteome</keyword>
<dbReference type="Proteomes" id="UP000541033">
    <property type="component" value="Unassembled WGS sequence"/>
</dbReference>
<dbReference type="InterPro" id="IPR050957">
    <property type="entry name" value="BMP_lipoprotein"/>
</dbReference>
<organism evidence="8 9">
    <name type="scientific">Lysinibacter cavernae</name>
    <dbReference type="NCBI Taxonomy" id="1640652"/>
    <lineage>
        <taxon>Bacteria</taxon>
        <taxon>Bacillati</taxon>
        <taxon>Actinomycetota</taxon>
        <taxon>Actinomycetes</taxon>
        <taxon>Micrococcales</taxon>
        <taxon>Microbacteriaceae</taxon>
        <taxon>Lysinibacter</taxon>
    </lineage>
</organism>
<evidence type="ECO:0000313" key="8">
    <source>
        <dbReference type="EMBL" id="NIH55170.1"/>
    </source>
</evidence>
<feature type="domain" description="ABC transporter substrate-binding protein PnrA-like" evidence="7">
    <location>
        <begin position="184"/>
        <end position="397"/>
    </location>
</feature>
<evidence type="ECO:0000256" key="1">
    <source>
        <dbReference type="ARBA" id="ARBA00004236"/>
    </source>
</evidence>
<evidence type="ECO:0000256" key="5">
    <source>
        <dbReference type="ARBA" id="ARBA00023288"/>
    </source>
</evidence>
<keyword evidence="2" id="KW-1003">Cell membrane</keyword>
<evidence type="ECO:0000256" key="2">
    <source>
        <dbReference type="ARBA" id="ARBA00022475"/>
    </source>
</evidence>
<dbReference type="AlphaFoldDB" id="A0A7X5R3U9"/>
<dbReference type="PANTHER" id="PTHR34296:SF2">
    <property type="entry name" value="ABC TRANSPORTER GUANOSINE-BINDING PROTEIN NUPN"/>
    <property type="match status" value="1"/>
</dbReference>
<dbReference type="PANTHER" id="PTHR34296">
    <property type="entry name" value="TRANSCRIPTIONAL ACTIVATOR PROTEIN MED"/>
    <property type="match status" value="1"/>
</dbReference>
<dbReference type="Gene3D" id="3.40.50.2300">
    <property type="match status" value="3"/>
</dbReference>
<reference evidence="8 9" key="1">
    <citation type="submission" date="2020-02" db="EMBL/GenBank/DDBJ databases">
        <title>Sequencing the genomes of 1000 actinobacteria strains.</title>
        <authorList>
            <person name="Klenk H.-P."/>
        </authorList>
    </citation>
    <scope>NUCLEOTIDE SEQUENCE [LARGE SCALE GENOMIC DNA]</scope>
    <source>
        <strain evidence="8 9">DSM 27960</strain>
    </source>
</reference>
<dbReference type="EMBL" id="JAAMOX010000003">
    <property type="protein sequence ID" value="NIH55170.1"/>
    <property type="molecule type" value="Genomic_DNA"/>
</dbReference>